<dbReference type="InterPro" id="IPR029060">
    <property type="entry name" value="PIN-like_dom_sf"/>
</dbReference>
<dbReference type="Pfam" id="PF01850">
    <property type="entry name" value="PIN"/>
    <property type="match status" value="1"/>
</dbReference>
<proteinExistence type="predicted"/>
<accession>A0AAU6TZ28</accession>
<evidence type="ECO:0000259" key="1">
    <source>
        <dbReference type="Pfam" id="PF01850"/>
    </source>
</evidence>
<dbReference type="SUPFAM" id="SSF88723">
    <property type="entry name" value="PIN domain-like"/>
    <property type="match status" value="1"/>
</dbReference>
<feature type="domain" description="PIN" evidence="1">
    <location>
        <begin position="38"/>
        <end position="149"/>
    </location>
</feature>
<reference evidence="2" key="1">
    <citation type="submission" date="2022-03" db="EMBL/GenBank/DDBJ databases">
        <title>Sea Food Isolates.</title>
        <authorList>
            <person name="Li c."/>
        </authorList>
    </citation>
    <scope>NUCLEOTIDE SEQUENCE</scope>
    <source>
        <strain evidence="2">19GA11TI05</strain>
    </source>
</reference>
<dbReference type="Gene3D" id="3.40.50.1010">
    <property type="entry name" value="5'-nuclease"/>
    <property type="match status" value="1"/>
</dbReference>
<evidence type="ECO:0000313" key="2">
    <source>
        <dbReference type="EMBL" id="XAG66899.1"/>
    </source>
</evidence>
<sequence length="184" mass="20550">MKVIIDTNILICMMLDVEPQGSWINPRDNTKVDNVHLRAKALKDYIEQIGGVIIVPTPVLAEYLVGIDKEKHIDHVNLISSMSCFELVSFDEIAAIECAKLPTLQEIRQLASSAENTSSKIKFDRQIISIAKANNVNEVWSHDKNVFKKCTDLGISIKSLADIAPPPEQFPLYPDDETGTHITH</sequence>
<dbReference type="InterPro" id="IPR002716">
    <property type="entry name" value="PIN_dom"/>
</dbReference>
<dbReference type="AlphaFoldDB" id="A0AAU6TZ28"/>
<dbReference type="EMBL" id="CP095362">
    <property type="protein sequence ID" value="XAG66899.1"/>
    <property type="molecule type" value="Genomic_DNA"/>
</dbReference>
<protein>
    <submittedName>
        <fullName evidence="2">VapC toxin family PIN domain ribonuclease</fullName>
    </submittedName>
</protein>
<gene>
    <name evidence="2" type="ORF">MRM81_07760</name>
</gene>
<organism evidence="2">
    <name type="scientific">bacterium 19GA11TI05</name>
    <dbReference type="NCBI Taxonomy" id="2920688"/>
    <lineage>
        <taxon>Bacteria</taxon>
    </lineage>
</organism>
<name>A0AAU6TZ28_UNCXX</name>